<feature type="transmembrane region" description="Helical" evidence="6">
    <location>
        <begin position="400"/>
        <end position="419"/>
    </location>
</feature>
<name>A0A5Q0C6T9_9HYPH</name>
<organism evidence="9 10">
    <name type="scientific">Rhizobium grahamii</name>
    <dbReference type="NCBI Taxonomy" id="1120045"/>
    <lineage>
        <taxon>Bacteria</taxon>
        <taxon>Pseudomonadati</taxon>
        <taxon>Pseudomonadota</taxon>
        <taxon>Alphaproteobacteria</taxon>
        <taxon>Hyphomicrobiales</taxon>
        <taxon>Rhizobiaceae</taxon>
        <taxon>Rhizobium/Agrobacterium group</taxon>
        <taxon>Rhizobium</taxon>
    </lineage>
</organism>
<dbReference type="InterPro" id="IPR052159">
    <property type="entry name" value="Competence_DNA_uptake"/>
</dbReference>
<dbReference type="InterPro" id="IPR004477">
    <property type="entry name" value="ComEC_N"/>
</dbReference>
<dbReference type="Pfam" id="PF03772">
    <property type="entry name" value="Competence"/>
    <property type="match status" value="1"/>
</dbReference>
<feature type="transmembrane region" description="Helical" evidence="6">
    <location>
        <begin position="507"/>
        <end position="527"/>
    </location>
</feature>
<feature type="transmembrane region" description="Helical" evidence="6">
    <location>
        <begin position="534"/>
        <end position="555"/>
    </location>
</feature>
<keyword evidence="5 6" id="KW-0472">Membrane</keyword>
<feature type="domain" description="ComEC/Rec2-related protein" evidence="7">
    <location>
        <begin position="295"/>
        <end position="580"/>
    </location>
</feature>
<feature type="transmembrane region" description="Helical" evidence="6">
    <location>
        <begin position="561"/>
        <end position="580"/>
    </location>
</feature>
<evidence type="ECO:0000256" key="6">
    <source>
        <dbReference type="SAM" id="Phobius"/>
    </source>
</evidence>
<feature type="transmembrane region" description="Helical" evidence="6">
    <location>
        <begin position="463"/>
        <end position="487"/>
    </location>
</feature>
<reference evidence="9 10" key="1">
    <citation type="submission" date="2019-08" db="EMBL/GenBank/DDBJ databases">
        <title>Prosopis cineraria nodule microbiome.</title>
        <authorList>
            <person name="Ali R."/>
            <person name="Chaluvadi S.R."/>
            <person name="Wang X."/>
        </authorList>
    </citation>
    <scope>NUCLEOTIDE SEQUENCE [LARGE SCALE GENOMIC DNA]</scope>
    <source>
        <strain evidence="9 10">BG7</strain>
    </source>
</reference>
<evidence type="ECO:0000256" key="3">
    <source>
        <dbReference type="ARBA" id="ARBA00022692"/>
    </source>
</evidence>
<dbReference type="EMBL" id="CP043498">
    <property type="protein sequence ID" value="QFY60024.1"/>
    <property type="molecule type" value="Genomic_DNA"/>
</dbReference>
<feature type="transmembrane region" description="Helical" evidence="6">
    <location>
        <begin position="95"/>
        <end position="114"/>
    </location>
</feature>
<keyword evidence="2" id="KW-1003">Cell membrane</keyword>
<dbReference type="GO" id="GO:0005886">
    <property type="term" value="C:plasma membrane"/>
    <property type="evidence" value="ECO:0007669"/>
    <property type="project" value="UniProtKB-SubCell"/>
</dbReference>
<feature type="transmembrane region" description="Helical" evidence="6">
    <location>
        <begin position="71"/>
        <end position="89"/>
    </location>
</feature>
<dbReference type="PANTHER" id="PTHR30619">
    <property type="entry name" value="DNA INTERNALIZATION/COMPETENCE PROTEIN COMEC/REC2"/>
    <property type="match status" value="1"/>
</dbReference>
<sequence length="817" mass="87498">MPELKTIEVDSGAPLATAGVSASAHVVIARRATPTFTQTSSRWPSKIARQASRRWSAGRLALAAELDHGRLFLCAPVLAGAGAVAWFEFDTDASLFRLGAWITFLALVFVAAGAGRPLPRRAALAGLLCVGGMLAAQIETWRAGTIILDSAVTTTLTGRVERREGDDKGRWRYILAVERTASPALKRMPERVSLLARGDAPIPIGSWIEVRARFTPPAGPALPGLNDFAFDAYFAGVGANGFAYGEPVEVAPDALSPRRSAPDTIVEGLYRLRSSIGERIRSILPGDTGAFAASLVTDERRAISDETTEALRQSGLAHIVAISGLNMALSAGIFFIGLRAVFGLFPAFAQAYPTKKIAAAGALAALTAYYLISGFAVSAERAYIMMAIMLVAALFDRPSISLRNVALSALLIILTSPSAVLGPSFQMSFAATLALVSGYVGWISGSMPGKALFVHPVFKPIGFVFRFFAGIALTSMIGGFSTALFSIEHFHRLSAYGLPANLMAMPVISFVVMPMGMLAMLLTPLGLDVLPWKIAGFGLDIVIDIAKTVSGWGGTVDVGRLPAWYFAVASLAFLLQTLLFTRLKYLGFAVMLIATACLRFLPGSPLPELLVSDDGSLVAVVDDEVLATNKPKPGEFIFNQWQRALAIEPQVPPLILTDVPPPPQKRDHERVVLTAKERRAATDLMRRSTETTQFSCAKSAWCAVTLKSGYLVVVVDNLAYLGSACDVADIVITPARVRLAQCRSGSLLFTGDSLRRTGALEIRIDDQGSPVINTAYTGLDRPWMRQRAYDWRTGAYADAVRQPSDTGGSARQAYPVP</sequence>
<dbReference type="Pfam" id="PF13567">
    <property type="entry name" value="DUF4131"/>
    <property type="match status" value="1"/>
</dbReference>
<evidence type="ECO:0000313" key="9">
    <source>
        <dbReference type="EMBL" id="QFY60024.1"/>
    </source>
</evidence>
<dbReference type="RefSeq" id="WP_153270314.1">
    <property type="nucleotide sequence ID" value="NZ_CP043498.1"/>
</dbReference>
<evidence type="ECO:0000259" key="7">
    <source>
        <dbReference type="Pfam" id="PF03772"/>
    </source>
</evidence>
<feature type="domain" description="DUF4131" evidence="8">
    <location>
        <begin position="99"/>
        <end position="245"/>
    </location>
</feature>
<dbReference type="OrthoDB" id="9790149at2"/>
<dbReference type="InterPro" id="IPR025405">
    <property type="entry name" value="DUF4131"/>
</dbReference>
<feature type="transmembrane region" description="Helical" evidence="6">
    <location>
        <begin position="585"/>
        <end position="602"/>
    </location>
</feature>
<evidence type="ECO:0000256" key="1">
    <source>
        <dbReference type="ARBA" id="ARBA00004651"/>
    </source>
</evidence>
<dbReference type="Proteomes" id="UP000326881">
    <property type="component" value="Chromosome"/>
</dbReference>
<evidence type="ECO:0000256" key="2">
    <source>
        <dbReference type="ARBA" id="ARBA00022475"/>
    </source>
</evidence>
<dbReference type="KEGG" id="rgr:FZ934_06045"/>
<gene>
    <name evidence="9" type="ORF">FZ934_06045</name>
</gene>
<dbReference type="AlphaFoldDB" id="A0A5Q0C6T9"/>
<dbReference type="NCBIfam" id="TIGR00360">
    <property type="entry name" value="ComEC_N-term"/>
    <property type="match status" value="1"/>
</dbReference>
<feature type="transmembrane region" description="Helical" evidence="6">
    <location>
        <begin position="319"/>
        <end position="345"/>
    </location>
</feature>
<protein>
    <submittedName>
        <fullName evidence="9">ComEC family competence protein</fullName>
    </submittedName>
</protein>
<keyword evidence="4 6" id="KW-1133">Transmembrane helix</keyword>
<evidence type="ECO:0000313" key="10">
    <source>
        <dbReference type="Proteomes" id="UP000326881"/>
    </source>
</evidence>
<keyword evidence="3 6" id="KW-0812">Transmembrane</keyword>
<evidence type="ECO:0000256" key="5">
    <source>
        <dbReference type="ARBA" id="ARBA00023136"/>
    </source>
</evidence>
<dbReference type="PANTHER" id="PTHR30619:SF1">
    <property type="entry name" value="RECOMBINATION PROTEIN 2"/>
    <property type="match status" value="1"/>
</dbReference>
<accession>A0A5Q0C6T9</accession>
<evidence type="ECO:0000259" key="8">
    <source>
        <dbReference type="Pfam" id="PF13567"/>
    </source>
</evidence>
<comment type="subcellular location">
    <subcellularLocation>
        <location evidence="1">Cell membrane</location>
        <topology evidence="1">Multi-pass membrane protein</topology>
    </subcellularLocation>
</comment>
<evidence type="ECO:0000256" key="4">
    <source>
        <dbReference type="ARBA" id="ARBA00022989"/>
    </source>
</evidence>
<keyword evidence="10" id="KW-1185">Reference proteome</keyword>
<proteinExistence type="predicted"/>
<feature type="transmembrane region" description="Helical" evidence="6">
    <location>
        <begin position="357"/>
        <end position="379"/>
    </location>
</feature>